<dbReference type="PANTHER" id="PTHR37833">
    <property type="entry name" value="LIPOPROTEIN-RELATED"/>
    <property type="match status" value="1"/>
</dbReference>
<proteinExistence type="predicted"/>
<dbReference type="AlphaFoldDB" id="A0A512BH65"/>
<sequence>MKPYIFLIAASVAFIACQNQDVKKKDLSVLVNDSTKFTNIQWIDSLKDIGAIEAGKKTEIKFRFKNTGTKPLFIISAEPGCGCTIADYPKEAITPNSEGVITASYNVNSGTTGDFRKNIHVTTNTNGTTSHYVYFYGSIKNAGDTTPGRKIDTAMLNALKSKELKRNLLLKPTKN</sequence>
<evidence type="ECO:0008006" key="3">
    <source>
        <dbReference type="Google" id="ProtNLM"/>
    </source>
</evidence>
<protein>
    <recommendedName>
        <fullName evidence="3">DUF1573 domain-containing protein</fullName>
    </recommendedName>
</protein>
<keyword evidence="2" id="KW-1185">Reference proteome</keyword>
<organism evidence="1 2">
    <name type="scientific">Segetibacter aerophilus</name>
    <dbReference type="NCBI Taxonomy" id="670293"/>
    <lineage>
        <taxon>Bacteria</taxon>
        <taxon>Pseudomonadati</taxon>
        <taxon>Bacteroidota</taxon>
        <taxon>Chitinophagia</taxon>
        <taxon>Chitinophagales</taxon>
        <taxon>Chitinophagaceae</taxon>
        <taxon>Segetibacter</taxon>
    </lineage>
</organism>
<dbReference type="OrthoDB" id="826619at2"/>
<dbReference type="InterPro" id="IPR013783">
    <property type="entry name" value="Ig-like_fold"/>
</dbReference>
<dbReference type="Pfam" id="PF07610">
    <property type="entry name" value="DUF1573"/>
    <property type="match status" value="1"/>
</dbReference>
<dbReference type="EMBL" id="BJYT01000019">
    <property type="protein sequence ID" value="GEO11316.1"/>
    <property type="molecule type" value="Genomic_DNA"/>
</dbReference>
<name>A0A512BH65_9BACT</name>
<evidence type="ECO:0000313" key="2">
    <source>
        <dbReference type="Proteomes" id="UP000321513"/>
    </source>
</evidence>
<comment type="caution">
    <text evidence="1">The sequence shown here is derived from an EMBL/GenBank/DDBJ whole genome shotgun (WGS) entry which is preliminary data.</text>
</comment>
<dbReference type="InterPro" id="IPR011467">
    <property type="entry name" value="DUF1573"/>
</dbReference>
<dbReference type="Gene3D" id="2.60.40.10">
    <property type="entry name" value="Immunoglobulins"/>
    <property type="match status" value="1"/>
</dbReference>
<dbReference type="RefSeq" id="WP_147205428.1">
    <property type="nucleotide sequence ID" value="NZ_BJYT01000019.1"/>
</dbReference>
<dbReference type="PROSITE" id="PS51257">
    <property type="entry name" value="PROKAR_LIPOPROTEIN"/>
    <property type="match status" value="1"/>
</dbReference>
<gene>
    <name evidence="1" type="ORF">SAE01_38120</name>
</gene>
<dbReference type="Proteomes" id="UP000321513">
    <property type="component" value="Unassembled WGS sequence"/>
</dbReference>
<evidence type="ECO:0000313" key="1">
    <source>
        <dbReference type="EMBL" id="GEO11316.1"/>
    </source>
</evidence>
<reference evidence="1 2" key="1">
    <citation type="submission" date="2019-07" db="EMBL/GenBank/DDBJ databases">
        <title>Whole genome shotgun sequence of Segetibacter aerophilus NBRC 106135.</title>
        <authorList>
            <person name="Hosoyama A."/>
            <person name="Uohara A."/>
            <person name="Ohji S."/>
            <person name="Ichikawa N."/>
        </authorList>
    </citation>
    <scope>NUCLEOTIDE SEQUENCE [LARGE SCALE GENOMIC DNA]</scope>
    <source>
        <strain evidence="1 2">NBRC 106135</strain>
    </source>
</reference>
<dbReference type="PANTHER" id="PTHR37833:SF1">
    <property type="entry name" value="SIGNAL PEPTIDE PROTEIN"/>
    <property type="match status" value="1"/>
</dbReference>
<accession>A0A512BH65</accession>